<name>A0A2T7NPB8_POMCA</name>
<feature type="disulfide bond" evidence="4">
    <location>
        <begin position="51"/>
        <end position="60"/>
    </location>
</feature>
<evidence type="ECO:0000313" key="7">
    <source>
        <dbReference type="EMBL" id="PVD22992.1"/>
    </source>
</evidence>
<comment type="caution">
    <text evidence="7">The sequence shown here is derived from an EMBL/GenBank/DDBJ whole genome shotgun (WGS) entry which is preliminary data.</text>
</comment>
<dbReference type="InterPro" id="IPR000742">
    <property type="entry name" value="EGF"/>
</dbReference>
<evidence type="ECO:0000259" key="6">
    <source>
        <dbReference type="PROSITE" id="PS50026"/>
    </source>
</evidence>
<dbReference type="PROSITE" id="PS50026">
    <property type="entry name" value="EGF_3"/>
    <property type="match status" value="2"/>
</dbReference>
<feature type="domain" description="EGF-like" evidence="6">
    <location>
        <begin position="168"/>
        <end position="206"/>
    </location>
</feature>
<gene>
    <name evidence="7" type="ORF">C0Q70_16253</name>
</gene>
<proteinExistence type="predicted"/>
<keyword evidence="2" id="KW-0677">Repeat</keyword>
<dbReference type="SUPFAM" id="SSF57196">
    <property type="entry name" value="EGF/Laminin"/>
    <property type="match status" value="1"/>
</dbReference>
<dbReference type="STRING" id="400727.A0A2T7NPB8"/>
<evidence type="ECO:0000256" key="3">
    <source>
        <dbReference type="ARBA" id="ARBA00023157"/>
    </source>
</evidence>
<evidence type="ECO:0000256" key="4">
    <source>
        <dbReference type="PROSITE-ProRule" id="PRU00076"/>
    </source>
</evidence>
<keyword evidence="8" id="KW-1185">Reference proteome</keyword>
<dbReference type="Gene3D" id="2.10.25.10">
    <property type="entry name" value="Laminin"/>
    <property type="match status" value="3"/>
</dbReference>
<protein>
    <recommendedName>
        <fullName evidence="6">EGF-like domain-containing protein</fullName>
    </recommendedName>
</protein>
<feature type="disulfide bond" evidence="4">
    <location>
        <begin position="196"/>
        <end position="205"/>
    </location>
</feature>
<dbReference type="InterPro" id="IPR051022">
    <property type="entry name" value="Notch_Cell-Fate_Det"/>
</dbReference>
<organism evidence="7 8">
    <name type="scientific">Pomacea canaliculata</name>
    <name type="common">Golden apple snail</name>
    <dbReference type="NCBI Taxonomy" id="400727"/>
    <lineage>
        <taxon>Eukaryota</taxon>
        <taxon>Metazoa</taxon>
        <taxon>Spiralia</taxon>
        <taxon>Lophotrochozoa</taxon>
        <taxon>Mollusca</taxon>
        <taxon>Gastropoda</taxon>
        <taxon>Caenogastropoda</taxon>
        <taxon>Architaenioglossa</taxon>
        <taxon>Ampullarioidea</taxon>
        <taxon>Ampullariidae</taxon>
        <taxon>Pomacea</taxon>
    </lineage>
</organism>
<accession>A0A2T7NPB8</accession>
<keyword evidence="1 4" id="KW-0245">EGF-like domain</keyword>
<reference evidence="7 8" key="1">
    <citation type="submission" date="2018-04" db="EMBL/GenBank/DDBJ databases">
        <title>The genome of golden apple snail Pomacea canaliculata provides insight into stress tolerance and invasive adaptation.</title>
        <authorList>
            <person name="Liu C."/>
            <person name="Liu B."/>
            <person name="Ren Y."/>
            <person name="Zhang Y."/>
            <person name="Wang H."/>
            <person name="Li S."/>
            <person name="Jiang F."/>
            <person name="Yin L."/>
            <person name="Zhang G."/>
            <person name="Qian W."/>
            <person name="Fan W."/>
        </authorList>
    </citation>
    <scope>NUCLEOTIDE SEQUENCE [LARGE SCALE GENOMIC DNA]</scope>
    <source>
        <strain evidence="7">SZHN2017</strain>
        <tissue evidence="7">Muscle</tissue>
    </source>
</reference>
<dbReference type="SMART" id="SM00181">
    <property type="entry name" value="EGF"/>
    <property type="match status" value="4"/>
</dbReference>
<sequence length="267" mass="29044">MWLLLLAIHGNITHSATLSDILSLACSSICKHGVCRYQLLAGLRVTLRCECHPGWSGEQCSLPCTHRCPQRRCFLVGNRNTCLCPQGISGVDCFLPDSATVISPASANSATLTDSGNQIFRASHSKGTVKVSTRVLLPEHISAGISRHIRVATVQNPREQVERNVELGAHQCTGNFVCRNGGKCVRGEFGGYRCQCLTPFTGTFCQTACLKPCMNGGVCVKVPEQPQSPTRSSPPHPPPVRPYTYKCNCPLTFTGELCQTRLEEMNP</sequence>
<dbReference type="Pfam" id="PF00008">
    <property type="entry name" value="EGF"/>
    <property type="match status" value="1"/>
</dbReference>
<dbReference type="PANTHER" id="PTHR24049">
    <property type="entry name" value="CRUMBS FAMILY MEMBER"/>
    <property type="match status" value="1"/>
</dbReference>
<comment type="caution">
    <text evidence="4">Lacks conserved residue(s) required for the propagation of feature annotation.</text>
</comment>
<dbReference type="Proteomes" id="UP000245119">
    <property type="component" value="Linkage Group LG10"/>
</dbReference>
<evidence type="ECO:0000256" key="5">
    <source>
        <dbReference type="SAM" id="SignalP"/>
    </source>
</evidence>
<dbReference type="PROSITE" id="PS00022">
    <property type="entry name" value="EGF_1"/>
    <property type="match status" value="2"/>
</dbReference>
<keyword evidence="5" id="KW-0732">Signal</keyword>
<feature type="domain" description="EGF-like" evidence="6">
    <location>
        <begin position="22"/>
        <end position="61"/>
    </location>
</feature>
<feature type="chain" id="PRO_5015669503" description="EGF-like domain-containing protein" evidence="5">
    <location>
        <begin position="16"/>
        <end position="267"/>
    </location>
</feature>
<dbReference type="EMBL" id="PZQS01000010">
    <property type="protein sequence ID" value="PVD22992.1"/>
    <property type="molecule type" value="Genomic_DNA"/>
</dbReference>
<evidence type="ECO:0000313" key="8">
    <source>
        <dbReference type="Proteomes" id="UP000245119"/>
    </source>
</evidence>
<dbReference type="CDD" id="cd00054">
    <property type="entry name" value="EGF_CA"/>
    <property type="match status" value="1"/>
</dbReference>
<evidence type="ECO:0000256" key="1">
    <source>
        <dbReference type="ARBA" id="ARBA00022536"/>
    </source>
</evidence>
<evidence type="ECO:0000256" key="2">
    <source>
        <dbReference type="ARBA" id="ARBA00022737"/>
    </source>
</evidence>
<feature type="signal peptide" evidence="5">
    <location>
        <begin position="1"/>
        <end position="15"/>
    </location>
</feature>
<dbReference type="AlphaFoldDB" id="A0A2T7NPB8"/>
<keyword evidence="3 4" id="KW-1015">Disulfide bond</keyword>